<dbReference type="Proteomes" id="UP001597283">
    <property type="component" value="Unassembled WGS sequence"/>
</dbReference>
<gene>
    <name evidence="2" type="ORF">ACFSC3_00140</name>
</gene>
<evidence type="ECO:0000313" key="3">
    <source>
        <dbReference type="Proteomes" id="UP001597283"/>
    </source>
</evidence>
<dbReference type="InterPro" id="IPR010239">
    <property type="entry name" value="CHP02001"/>
</dbReference>
<keyword evidence="3" id="KW-1185">Reference proteome</keyword>
<evidence type="ECO:0000313" key="2">
    <source>
        <dbReference type="EMBL" id="MFD1785970.1"/>
    </source>
</evidence>
<dbReference type="NCBIfam" id="TIGR02001">
    <property type="entry name" value="gcw_chp"/>
    <property type="match status" value="1"/>
</dbReference>
<proteinExistence type="predicted"/>
<reference evidence="3" key="1">
    <citation type="journal article" date="2019" name="Int. J. Syst. Evol. Microbiol.">
        <title>The Global Catalogue of Microorganisms (GCM) 10K type strain sequencing project: providing services to taxonomists for standard genome sequencing and annotation.</title>
        <authorList>
            <consortium name="The Broad Institute Genomics Platform"/>
            <consortium name="The Broad Institute Genome Sequencing Center for Infectious Disease"/>
            <person name="Wu L."/>
            <person name="Ma J."/>
        </authorList>
    </citation>
    <scope>NUCLEOTIDE SEQUENCE [LARGE SCALE GENOMIC DNA]</scope>
    <source>
        <strain evidence="3">Q85</strain>
    </source>
</reference>
<name>A0ABW4N773_9SPHN</name>
<organism evidence="2 3">
    <name type="scientific">Sphingomonas floccifaciens</name>
    <dbReference type="NCBI Taxonomy" id="1844115"/>
    <lineage>
        <taxon>Bacteria</taxon>
        <taxon>Pseudomonadati</taxon>
        <taxon>Pseudomonadota</taxon>
        <taxon>Alphaproteobacteria</taxon>
        <taxon>Sphingomonadales</taxon>
        <taxon>Sphingomonadaceae</taxon>
        <taxon>Sphingomonas</taxon>
    </lineage>
</organism>
<feature type="compositionally biased region" description="Basic and acidic residues" evidence="1">
    <location>
        <begin position="32"/>
        <end position="42"/>
    </location>
</feature>
<dbReference type="Pfam" id="PF09694">
    <property type="entry name" value="Gcw_chp"/>
    <property type="match status" value="1"/>
</dbReference>
<comment type="caution">
    <text evidence="2">The sequence shown here is derived from an EMBL/GenBank/DDBJ whole genome shotgun (WGS) entry which is preliminary data.</text>
</comment>
<sequence length="255" mass="26733">MIPLALVAFLLPTPTDGVPVPTPPVQTNGPRPNRDPDAIPDGKRITGDTPVVNINLSAVSDYRFRGITQTDGDPAVQGSVEATAPSGIYAGLWGSTIAAYEGAHTEVDVYGGYRTVLSGWSVDVGIISYLYPGADNVSSAEIYGSGAHAVGDGEVKLGISYTPHQAQLGDTDGLYVFTDVSTPLPRVPVTVRAHLGREAGVNTTTDAPKIDWLVGADFATGPVTLSLAWVDARYRGRLAEEDSKGRLVAALALDF</sequence>
<protein>
    <submittedName>
        <fullName evidence="2">TorF family putative porin</fullName>
    </submittedName>
</protein>
<accession>A0ABW4N773</accession>
<dbReference type="EMBL" id="JBHUFC010000001">
    <property type="protein sequence ID" value="MFD1785970.1"/>
    <property type="molecule type" value="Genomic_DNA"/>
</dbReference>
<feature type="region of interest" description="Disordered" evidence="1">
    <location>
        <begin position="16"/>
        <end position="42"/>
    </location>
</feature>
<dbReference type="RefSeq" id="WP_380937522.1">
    <property type="nucleotide sequence ID" value="NZ_JBHUFC010000001.1"/>
</dbReference>
<evidence type="ECO:0000256" key="1">
    <source>
        <dbReference type="SAM" id="MobiDB-lite"/>
    </source>
</evidence>